<name>A0ABX0JMA2_9PROT</name>
<accession>A0ABX0JMA2</accession>
<comment type="caution">
    <text evidence="1">The sequence shown here is derived from an EMBL/GenBank/DDBJ whole genome shotgun (WGS) entry which is preliminary data.</text>
</comment>
<evidence type="ECO:0000313" key="1">
    <source>
        <dbReference type="EMBL" id="NHN83869.1"/>
    </source>
</evidence>
<dbReference type="Gene3D" id="1.10.150.400">
    <property type="match status" value="1"/>
</dbReference>
<dbReference type="NCBIfam" id="TIGR01549">
    <property type="entry name" value="HAD-SF-IA-v1"/>
    <property type="match status" value="1"/>
</dbReference>
<dbReference type="InterPro" id="IPR036412">
    <property type="entry name" value="HAD-like_sf"/>
</dbReference>
<dbReference type="RefSeq" id="WP_173582267.1">
    <property type="nucleotide sequence ID" value="NZ_WOTB01000004.1"/>
</dbReference>
<dbReference type="Proteomes" id="UP000635278">
    <property type="component" value="Unassembled WGS sequence"/>
</dbReference>
<dbReference type="InterPro" id="IPR006439">
    <property type="entry name" value="HAD-SF_hydro_IA"/>
</dbReference>
<proteinExistence type="predicted"/>
<protein>
    <submittedName>
        <fullName evidence="1">HAD-IA family hydrolase</fullName>
    </submittedName>
</protein>
<dbReference type="Pfam" id="PF00702">
    <property type="entry name" value="Hydrolase"/>
    <property type="match status" value="1"/>
</dbReference>
<reference evidence="1 2" key="1">
    <citation type="journal article" date="2020" name="Int. J. Syst. Evol. Microbiol.">
        <title>Novel acetic acid bacteria from cider fermentations: Acetobacter conturbans sp. nov. and Acetobacter fallax sp. nov.</title>
        <authorList>
            <person name="Sombolestani A.S."/>
            <person name="Cleenwerck I."/>
            <person name="Cnockaert M."/>
            <person name="Borremans W."/>
            <person name="Wieme A.D."/>
            <person name="De Vuyst L."/>
            <person name="Vandamme P."/>
        </authorList>
    </citation>
    <scope>NUCLEOTIDE SEQUENCE [LARGE SCALE GENOMIC DNA]</scope>
    <source>
        <strain evidence="1 2">LMG 30640</strain>
    </source>
</reference>
<dbReference type="Gene3D" id="3.40.50.1000">
    <property type="entry name" value="HAD superfamily/HAD-like"/>
    <property type="match status" value="1"/>
</dbReference>
<organism evidence="1 2">
    <name type="scientific">Acetobacter musti</name>
    <dbReference type="NCBI Taxonomy" id="864732"/>
    <lineage>
        <taxon>Bacteria</taxon>
        <taxon>Pseudomonadati</taxon>
        <taxon>Pseudomonadota</taxon>
        <taxon>Alphaproteobacteria</taxon>
        <taxon>Acetobacterales</taxon>
        <taxon>Acetobacteraceae</taxon>
        <taxon>Acetobacter</taxon>
    </lineage>
</organism>
<dbReference type="GO" id="GO:0016787">
    <property type="term" value="F:hydrolase activity"/>
    <property type="evidence" value="ECO:0007669"/>
    <property type="project" value="UniProtKB-KW"/>
</dbReference>
<sequence length="693" mass="76441">MILYEKIRGSIIDGWSMDEVWLAGFRSWLVDVTAVTFDVFDTALTRIVDAPVDVFAIAEATLTQKYGSAFSGYAVRREAGERKAREIAQRENRAEVTLCEIITAIVLDRPDYKFFQSEMIEAELEAERLTCFAVPEIVEAVRICTGQGIRVAFVSDMYLSADMIRTLLLSAGYDGTQPLLVSSETGCSKADGRQWSAVQALFGPDARILHIGDNEWSDVITPQQAGLKALVFPRARSDIRRGGPLTPEVLPYSCVTRDSVLRTATVRGEATATRTMSTLGASWGAMVVGSFMRWLARRAQDLGLTHLYFCARDGWLLWQAWKALDLDKKTGIPSSYLYVSRRSVNLGALTTGCRPDCLSDHALAVLGHVPRQETLRNVLNRGGLLDLPPLVEDAISVFGSLDATICGETDSAEVQACLQRHARIVCAHLRQSMTNALCYFRQEGLHEGRPGIVDIGWHASMQASIADILREGGHSPMLYGLYVGLRQAAQSNRIRAGWLEGAFSNDYMQTEHLYGLFNAVATLENALSSPEGTTLGYDWRDGRMQPVLAERCPDVCQYKELIAPFQQATLHAMERIFSGTHPLGLTGEDLTLAGGEAAISRLSLSPTTDELTVLGSIRHSPDLAHAHVATLIPELQSGAVIGSHLELWRREWAVGSALAALRRCGNPEKRELLANDIRRQCGYYDSRTLRQFT</sequence>
<dbReference type="EMBL" id="WOTB01000004">
    <property type="protein sequence ID" value="NHN83869.1"/>
    <property type="molecule type" value="Genomic_DNA"/>
</dbReference>
<evidence type="ECO:0000313" key="2">
    <source>
        <dbReference type="Proteomes" id="UP000635278"/>
    </source>
</evidence>
<keyword evidence="1" id="KW-0378">Hydrolase</keyword>
<gene>
    <name evidence="1" type="ORF">GOB93_04325</name>
</gene>
<dbReference type="InterPro" id="IPR023214">
    <property type="entry name" value="HAD_sf"/>
</dbReference>
<keyword evidence="2" id="KW-1185">Reference proteome</keyword>
<dbReference type="SUPFAM" id="SSF56784">
    <property type="entry name" value="HAD-like"/>
    <property type="match status" value="1"/>
</dbReference>